<feature type="compositionally biased region" description="Low complexity" evidence="1">
    <location>
        <begin position="202"/>
        <end position="211"/>
    </location>
</feature>
<feature type="region of interest" description="Disordered" evidence="1">
    <location>
        <begin position="86"/>
        <end position="216"/>
    </location>
</feature>
<dbReference type="AlphaFoldDB" id="A0A1Q9EE10"/>
<evidence type="ECO:0000256" key="1">
    <source>
        <dbReference type="SAM" id="MobiDB-lite"/>
    </source>
</evidence>
<comment type="caution">
    <text evidence="2">The sequence shown here is derived from an EMBL/GenBank/DDBJ whole genome shotgun (WGS) entry which is preliminary data.</text>
</comment>
<evidence type="ECO:0000313" key="2">
    <source>
        <dbReference type="EMBL" id="OLQ05676.1"/>
    </source>
</evidence>
<accession>A0A1Q9EE10</accession>
<evidence type="ECO:0000313" key="3">
    <source>
        <dbReference type="Proteomes" id="UP000186817"/>
    </source>
</evidence>
<dbReference type="Proteomes" id="UP000186817">
    <property type="component" value="Unassembled WGS sequence"/>
</dbReference>
<protein>
    <submittedName>
        <fullName evidence="2">Uncharacterized protein</fullName>
    </submittedName>
</protein>
<keyword evidence="3" id="KW-1185">Reference proteome</keyword>
<proteinExistence type="predicted"/>
<sequence length="585" mass="63145">MVAGGNSGADAREQAKRRVEEEIAKAMRAAAGCLEYDVLLLWGHWWDSRHAEGATPILNVKRELPTSAAAVKGQAVPVQPKVAPSVAVDGRPPASGQAGFLAPKVPPPKAKEILQTPMKTQPQKEESPSKDVSMSPGPEMANMTTAPKAPSPSENVPMTTAPKAPSPSKDVPMTTAPKAPSPSKDVPMTPGPKVTSPPKEVPTTTAQTPAPVSGGNQLAMARTPGATPIKSPDYKKARRTQQRTQAVMEALKRPNSFELKESALLAKAGETEDERMNRIAHNVFMKYSRSIRSSNCPPEVLNAAKSAVRGSKALDDMFAEYLNCGGQWLRSSLCTRVETSVSKSLQGQDIYIRLCDLRKQEGDTVANEIFESKKKLQEQLPEGSPEHPYILKHPDLPGANIDVAVESQPMDKKKRNALINQAELDIHAGCLRTAKGKVEACPKGKAKAKAKGKGSSDELGPLELKMHGAKLPPCADKIRRGGAGGIWTQNVERDTLRSLGAYEMAINSVPLQTLTVPMVKSATDPTIVEKLSGVVESLNLLFNGVTVMGDDGVETQVHAAVTELRADWKFYRETLRRYVSTYFHN</sequence>
<dbReference type="OrthoDB" id="412501at2759"/>
<name>A0A1Q9EE10_SYMMI</name>
<reference evidence="2 3" key="1">
    <citation type="submission" date="2016-02" db="EMBL/GenBank/DDBJ databases">
        <title>Genome analysis of coral dinoflagellate symbionts highlights evolutionary adaptations to a symbiotic lifestyle.</title>
        <authorList>
            <person name="Aranda M."/>
            <person name="Li Y."/>
            <person name="Liew Y.J."/>
            <person name="Baumgarten S."/>
            <person name="Simakov O."/>
            <person name="Wilson M."/>
            <person name="Piel J."/>
            <person name="Ashoor H."/>
            <person name="Bougouffa S."/>
            <person name="Bajic V.B."/>
            <person name="Ryu T."/>
            <person name="Ravasi T."/>
            <person name="Bayer T."/>
            <person name="Micklem G."/>
            <person name="Kim H."/>
            <person name="Bhak J."/>
            <person name="Lajeunesse T.C."/>
            <person name="Voolstra C.R."/>
        </authorList>
    </citation>
    <scope>NUCLEOTIDE SEQUENCE [LARGE SCALE GENOMIC DNA]</scope>
    <source>
        <strain evidence="2 3">CCMP2467</strain>
    </source>
</reference>
<organism evidence="2 3">
    <name type="scientific">Symbiodinium microadriaticum</name>
    <name type="common">Dinoflagellate</name>
    <name type="synonym">Zooxanthella microadriatica</name>
    <dbReference type="NCBI Taxonomy" id="2951"/>
    <lineage>
        <taxon>Eukaryota</taxon>
        <taxon>Sar</taxon>
        <taxon>Alveolata</taxon>
        <taxon>Dinophyceae</taxon>
        <taxon>Suessiales</taxon>
        <taxon>Symbiodiniaceae</taxon>
        <taxon>Symbiodinium</taxon>
    </lineage>
</organism>
<dbReference type="EMBL" id="LSRX01000178">
    <property type="protein sequence ID" value="OLQ05676.1"/>
    <property type="molecule type" value="Genomic_DNA"/>
</dbReference>
<gene>
    <name evidence="2" type="ORF">AK812_SmicGene11099</name>
</gene>